<evidence type="ECO:0000313" key="1">
    <source>
        <dbReference type="EMBL" id="KAJ1894591.1"/>
    </source>
</evidence>
<gene>
    <name evidence="1" type="ORF">LPJ66_005097</name>
</gene>
<protein>
    <submittedName>
        <fullName evidence="1">Uncharacterized protein</fullName>
    </submittedName>
</protein>
<proteinExistence type="predicted"/>
<reference evidence="1" key="1">
    <citation type="submission" date="2022-07" db="EMBL/GenBank/DDBJ databases">
        <title>Phylogenomic reconstructions and comparative analyses of Kickxellomycotina fungi.</title>
        <authorList>
            <person name="Reynolds N.K."/>
            <person name="Stajich J.E."/>
            <person name="Barry K."/>
            <person name="Grigoriev I.V."/>
            <person name="Crous P."/>
            <person name="Smith M.E."/>
        </authorList>
    </citation>
    <scope>NUCLEOTIDE SEQUENCE</scope>
    <source>
        <strain evidence="1">Benny 63K</strain>
    </source>
</reference>
<accession>A0ACC1IHT8</accession>
<name>A0ACC1IHT8_9FUNG</name>
<comment type="caution">
    <text evidence="1">The sequence shown here is derived from an EMBL/GenBank/DDBJ whole genome shotgun (WGS) entry which is preliminary data.</text>
</comment>
<evidence type="ECO:0000313" key="2">
    <source>
        <dbReference type="Proteomes" id="UP001150581"/>
    </source>
</evidence>
<keyword evidence="2" id="KW-1185">Reference proteome</keyword>
<sequence length="475" mass="52449">MWKHRGLQRHLWRSYTAATATATATAAQPPRAVRGMTDRFGASATTHAHILSQAQQLLTRHNYQPIHTPILEYSSTFERTLGISSDVVGKELYKFLDSSQQWMTMRPEGTAGIARAALSNRMEMPQRLYYSGPMFRHERPQKGRLRQFEQFGVEILGVAHPAADVECVEIAWEFINGLGVGGVQLKLNTLGDAQSREAWRAALCQYFEQYRGDLSEDSLRRLVTNPLRILDSKDEKDMVVARGAPAYSSYLSAASLRHFDFVQNGLQSLHIPYVLDPKLVRGLDYYQHTVWEVTCNSELLGRSQATVLAGGRYDGLSRALGSTKSMPGIGWAAGMERLALLIRPDQISCPPVPVPILLVPERSGEGGGQRSVDDALYAFAMRVAREVRRVVDDGAYVVHAPVSDTTETKSNEVGRKHPALGKQLALLLGAEKNKVPGKIVIVGTAEMECNSVIVRDTVSQTQLTVGLDSIHSALK</sequence>
<organism evidence="1 2">
    <name type="scientific">Kickxella alabastrina</name>
    <dbReference type="NCBI Taxonomy" id="61397"/>
    <lineage>
        <taxon>Eukaryota</taxon>
        <taxon>Fungi</taxon>
        <taxon>Fungi incertae sedis</taxon>
        <taxon>Zoopagomycota</taxon>
        <taxon>Kickxellomycotina</taxon>
        <taxon>Kickxellomycetes</taxon>
        <taxon>Kickxellales</taxon>
        <taxon>Kickxellaceae</taxon>
        <taxon>Kickxella</taxon>
    </lineage>
</organism>
<dbReference type="EMBL" id="JANBPG010000673">
    <property type="protein sequence ID" value="KAJ1894591.1"/>
    <property type="molecule type" value="Genomic_DNA"/>
</dbReference>
<dbReference type="Proteomes" id="UP001150581">
    <property type="component" value="Unassembled WGS sequence"/>
</dbReference>